<comment type="caution">
    <text evidence="5">The sequence shown here is derived from an EMBL/GenBank/DDBJ whole genome shotgun (WGS) entry which is preliminary data.</text>
</comment>
<dbReference type="SUPFAM" id="SSF116734">
    <property type="entry name" value="DNA methylase specificity domain"/>
    <property type="match status" value="2"/>
</dbReference>
<dbReference type="InterPro" id="IPR044946">
    <property type="entry name" value="Restrct_endonuc_typeI_TRD_sf"/>
</dbReference>
<evidence type="ECO:0000259" key="4">
    <source>
        <dbReference type="Pfam" id="PF01420"/>
    </source>
</evidence>
<dbReference type="GO" id="GO:0003677">
    <property type="term" value="F:DNA binding"/>
    <property type="evidence" value="ECO:0007669"/>
    <property type="project" value="UniProtKB-KW"/>
</dbReference>
<dbReference type="Pfam" id="PF01420">
    <property type="entry name" value="Methylase_S"/>
    <property type="match status" value="2"/>
</dbReference>
<keyword evidence="2" id="KW-0680">Restriction system</keyword>
<dbReference type="GO" id="GO:0009307">
    <property type="term" value="P:DNA restriction-modification system"/>
    <property type="evidence" value="ECO:0007669"/>
    <property type="project" value="UniProtKB-KW"/>
</dbReference>
<gene>
    <name evidence="5" type="ORF">CLOSPI_01529</name>
</gene>
<dbReference type="STRING" id="428126.CLOSPI_01529"/>
<dbReference type="RefSeq" id="WP_004610043.1">
    <property type="nucleotide sequence ID" value="NZ_CP102275.1"/>
</dbReference>
<evidence type="ECO:0000313" key="5">
    <source>
        <dbReference type="EMBL" id="EDS74752.1"/>
    </source>
</evidence>
<feature type="domain" description="Type I restriction modification DNA specificity" evidence="4">
    <location>
        <begin position="202"/>
        <end position="385"/>
    </location>
</feature>
<sequence length="397" mass="46103">MKKPKIRFKGFNDDWEQRKLGEIFKYEQPQAYIVESTDYDEKNNIPVLTAGQSFILGYTNEQFGIKEASGRNPVIIFDDFTTSSHYVDFPFKVKSSAIKLLSLNNPNDNMHCAYNVLQCIGYLPVSHERHWISIFSKFDVLLPKSIDEQEQIGQYLANLDNLITLHQRKCDEIKKLKKYMLQNMFPQNGEKAPKIRFDGFTDDWEQRKLSEIATMHARIGWQNLRTSEFLENGDYMLITGTDFVDGSINYSTCYFVNKERYEQDKNIQIKNGSILITKDGTLGKVALVQGLSMPATLNAGIFNIEIKNELEIDNKYLFQYLKAPFLLDYVKKRATGGTIKHLNQNILVNFPVLTPQKLEQTKIGQYFSNLDNLITLHQRKCDELKNMKKFMLQNMFV</sequence>
<dbReference type="InterPro" id="IPR052021">
    <property type="entry name" value="Type-I_RS_S_subunit"/>
</dbReference>
<dbReference type="eggNOG" id="COG0732">
    <property type="taxonomic scope" value="Bacteria"/>
</dbReference>
<dbReference type="AlphaFoldDB" id="B1C2R7"/>
<comment type="similarity">
    <text evidence="1">Belongs to the type-I restriction system S methylase family.</text>
</comment>
<evidence type="ECO:0000313" key="6">
    <source>
        <dbReference type="Proteomes" id="UP000004910"/>
    </source>
</evidence>
<dbReference type="Gene3D" id="1.10.287.1120">
    <property type="entry name" value="Bipartite methylase S protein"/>
    <property type="match status" value="1"/>
</dbReference>
<name>B1C2R7_9FIRM</name>
<reference evidence="5" key="1">
    <citation type="submission" date="2008-02" db="EMBL/GenBank/DDBJ databases">
        <authorList>
            <person name="Fulton L."/>
            <person name="Clifton S."/>
            <person name="Fulton B."/>
            <person name="Xu J."/>
            <person name="Minx P."/>
            <person name="Pepin K.H."/>
            <person name="Johnson M."/>
            <person name="Thiruvilangam P."/>
            <person name="Bhonagiri V."/>
            <person name="Nash W.E."/>
            <person name="Mardis E.R."/>
            <person name="Wilson R.K."/>
        </authorList>
    </citation>
    <scope>NUCLEOTIDE SEQUENCE [LARGE SCALE GENOMIC DNA]</scope>
    <source>
        <strain evidence="5">DSM 1552</strain>
    </source>
</reference>
<proteinExistence type="inferred from homology"/>
<protein>
    <submittedName>
        <fullName evidence="5">Type I restriction modification DNA specificity domain protein</fullName>
    </submittedName>
</protein>
<dbReference type="PANTHER" id="PTHR30408">
    <property type="entry name" value="TYPE-1 RESTRICTION ENZYME ECOKI SPECIFICITY PROTEIN"/>
    <property type="match status" value="1"/>
</dbReference>
<feature type="domain" description="Type I restriction modification DNA specificity" evidence="4">
    <location>
        <begin position="12"/>
        <end position="174"/>
    </location>
</feature>
<evidence type="ECO:0000256" key="3">
    <source>
        <dbReference type="ARBA" id="ARBA00023125"/>
    </source>
</evidence>
<dbReference type="PANTHER" id="PTHR30408:SF12">
    <property type="entry name" value="TYPE I RESTRICTION ENZYME MJAVIII SPECIFICITY SUBUNIT"/>
    <property type="match status" value="1"/>
</dbReference>
<keyword evidence="6" id="KW-1185">Reference proteome</keyword>
<keyword evidence="3" id="KW-0238">DNA-binding</keyword>
<dbReference type="HOGENOM" id="CLU_021095_6_0_9"/>
<dbReference type="InterPro" id="IPR000055">
    <property type="entry name" value="Restrct_endonuc_typeI_TRD"/>
</dbReference>
<dbReference type="Gene3D" id="3.90.220.20">
    <property type="entry name" value="DNA methylase specificity domains"/>
    <property type="match status" value="3"/>
</dbReference>
<organism evidence="5 6">
    <name type="scientific">Thomasclavelia spiroformis DSM 1552</name>
    <dbReference type="NCBI Taxonomy" id="428126"/>
    <lineage>
        <taxon>Bacteria</taxon>
        <taxon>Bacillati</taxon>
        <taxon>Bacillota</taxon>
        <taxon>Erysipelotrichia</taxon>
        <taxon>Erysipelotrichales</taxon>
        <taxon>Coprobacillaceae</taxon>
        <taxon>Thomasclavelia</taxon>
    </lineage>
</organism>
<dbReference type="CDD" id="cd17274">
    <property type="entry name" value="RMtype1_S_Eco540ANI-TRD1-CR1_like"/>
    <property type="match status" value="1"/>
</dbReference>
<evidence type="ECO:0000256" key="1">
    <source>
        <dbReference type="ARBA" id="ARBA00010923"/>
    </source>
</evidence>
<dbReference type="Proteomes" id="UP000004910">
    <property type="component" value="Unassembled WGS sequence"/>
</dbReference>
<dbReference type="EMBL" id="ABIK02000010">
    <property type="protein sequence ID" value="EDS74752.1"/>
    <property type="molecule type" value="Genomic_DNA"/>
</dbReference>
<reference evidence="5" key="2">
    <citation type="submission" date="2014-06" db="EMBL/GenBank/DDBJ databases">
        <title>Draft genome sequence of Clostridium spiroforme (DSM 1552).</title>
        <authorList>
            <person name="Sudarsanam P."/>
            <person name="Ley R."/>
            <person name="Guruge J."/>
            <person name="Turnbaugh P.J."/>
            <person name="Mahowald M."/>
            <person name="Liep D."/>
            <person name="Gordon J."/>
        </authorList>
    </citation>
    <scope>NUCLEOTIDE SEQUENCE</scope>
    <source>
        <strain evidence="5">DSM 1552</strain>
    </source>
</reference>
<accession>B1C2R7</accession>
<dbReference type="GeneID" id="94017190"/>
<evidence type="ECO:0000256" key="2">
    <source>
        <dbReference type="ARBA" id="ARBA00022747"/>
    </source>
</evidence>